<keyword evidence="1" id="KW-0812">Transmembrane</keyword>
<name>A0A371EI47_MUCPR</name>
<dbReference type="EMBL" id="QJKJ01013764">
    <property type="protein sequence ID" value="RDX65723.1"/>
    <property type="molecule type" value="Genomic_DNA"/>
</dbReference>
<comment type="caution">
    <text evidence="2">The sequence shown here is derived from an EMBL/GenBank/DDBJ whole genome shotgun (WGS) entry which is preliminary data.</text>
</comment>
<dbReference type="OrthoDB" id="778454at2759"/>
<feature type="non-terminal residue" evidence="2">
    <location>
        <position position="1"/>
    </location>
</feature>
<accession>A0A371EI47</accession>
<reference evidence="2" key="1">
    <citation type="submission" date="2018-05" db="EMBL/GenBank/DDBJ databases">
        <title>Draft genome of Mucuna pruriens seed.</title>
        <authorList>
            <person name="Nnadi N.E."/>
            <person name="Vos R."/>
            <person name="Hasami M.H."/>
            <person name="Devisetty U.K."/>
            <person name="Aguiy J.C."/>
        </authorList>
    </citation>
    <scope>NUCLEOTIDE SEQUENCE [LARGE SCALE GENOMIC DNA]</scope>
    <source>
        <strain evidence="2">JCA_2017</strain>
    </source>
</reference>
<feature type="transmembrane region" description="Helical" evidence="1">
    <location>
        <begin position="41"/>
        <end position="62"/>
    </location>
</feature>
<organism evidence="2 3">
    <name type="scientific">Mucuna pruriens</name>
    <name type="common">Velvet bean</name>
    <name type="synonym">Dolichos pruriens</name>
    <dbReference type="NCBI Taxonomy" id="157652"/>
    <lineage>
        <taxon>Eukaryota</taxon>
        <taxon>Viridiplantae</taxon>
        <taxon>Streptophyta</taxon>
        <taxon>Embryophyta</taxon>
        <taxon>Tracheophyta</taxon>
        <taxon>Spermatophyta</taxon>
        <taxon>Magnoliopsida</taxon>
        <taxon>eudicotyledons</taxon>
        <taxon>Gunneridae</taxon>
        <taxon>Pentapetalae</taxon>
        <taxon>rosids</taxon>
        <taxon>fabids</taxon>
        <taxon>Fabales</taxon>
        <taxon>Fabaceae</taxon>
        <taxon>Papilionoideae</taxon>
        <taxon>50 kb inversion clade</taxon>
        <taxon>NPAAA clade</taxon>
        <taxon>indigoferoid/millettioid clade</taxon>
        <taxon>Phaseoleae</taxon>
        <taxon>Mucuna</taxon>
    </lineage>
</organism>
<evidence type="ECO:0000313" key="3">
    <source>
        <dbReference type="Proteomes" id="UP000257109"/>
    </source>
</evidence>
<dbReference type="Proteomes" id="UP000257109">
    <property type="component" value="Unassembled WGS sequence"/>
</dbReference>
<evidence type="ECO:0000256" key="1">
    <source>
        <dbReference type="SAM" id="Phobius"/>
    </source>
</evidence>
<keyword evidence="1" id="KW-0472">Membrane</keyword>
<keyword evidence="1" id="KW-1133">Transmembrane helix</keyword>
<keyword evidence="3" id="KW-1185">Reference proteome</keyword>
<protein>
    <submittedName>
        <fullName evidence="2">Uncharacterized protein</fullName>
    </submittedName>
</protein>
<evidence type="ECO:0000313" key="2">
    <source>
        <dbReference type="EMBL" id="RDX65723.1"/>
    </source>
</evidence>
<sequence length="85" mass="10056">MEFGNTFVKFNTFEALKHLIENHSIFNIDAINRLVEEYVRIGTRLLTLLIFMPTWGIIMIITNNLNREQEEKLLDVLRRHKKAIG</sequence>
<proteinExistence type="predicted"/>
<gene>
    <name evidence="2" type="ORF">CR513_55601</name>
</gene>
<dbReference type="AlphaFoldDB" id="A0A371EI47"/>